<proteinExistence type="predicted"/>
<dbReference type="InterPro" id="IPR003439">
    <property type="entry name" value="ABC_transporter-like_ATP-bd"/>
</dbReference>
<dbReference type="PANTHER" id="PTHR24221">
    <property type="entry name" value="ATP-BINDING CASSETTE SUB-FAMILY B"/>
    <property type="match status" value="1"/>
</dbReference>
<dbReference type="GO" id="GO:0042626">
    <property type="term" value="F:ATPase-coupled transmembrane transporter activity"/>
    <property type="evidence" value="ECO:0007669"/>
    <property type="project" value="TreeGrafter"/>
</dbReference>
<dbReference type="InterPro" id="IPR027417">
    <property type="entry name" value="P-loop_NTPase"/>
</dbReference>
<feature type="region of interest" description="Disordered" evidence="1">
    <location>
        <begin position="1"/>
        <end position="36"/>
    </location>
</feature>
<evidence type="ECO:0000256" key="1">
    <source>
        <dbReference type="SAM" id="MobiDB-lite"/>
    </source>
</evidence>
<sequence>MAAARIKGIQDLPEERRPAVVPAPDEAVPAPERAPTSPVLTFHDVVARYGPDAGTALNGVSLSIARRGHTAVVGPSGAGKTTMFSLMLRFLHPTGGTVRLDGAGVRPPGRPSVGP</sequence>
<name>A0A1E7LRF6_9ACTN</name>
<dbReference type="PANTHER" id="PTHR24221:SF654">
    <property type="entry name" value="ATP-BINDING CASSETTE SUB-FAMILY B MEMBER 6"/>
    <property type="match status" value="1"/>
</dbReference>
<dbReference type="Pfam" id="PF00005">
    <property type="entry name" value="ABC_tran"/>
    <property type="match status" value="1"/>
</dbReference>
<feature type="compositionally biased region" description="Low complexity" evidence="1">
    <location>
        <begin position="19"/>
        <end position="35"/>
    </location>
</feature>
<organism evidence="3 4">
    <name type="scientific">Streptomyces nanshensis</name>
    <dbReference type="NCBI Taxonomy" id="518642"/>
    <lineage>
        <taxon>Bacteria</taxon>
        <taxon>Bacillati</taxon>
        <taxon>Actinomycetota</taxon>
        <taxon>Actinomycetes</taxon>
        <taxon>Kitasatosporales</taxon>
        <taxon>Streptomycetaceae</taxon>
        <taxon>Streptomyces</taxon>
    </lineage>
</organism>
<dbReference type="GO" id="GO:0016887">
    <property type="term" value="F:ATP hydrolysis activity"/>
    <property type="evidence" value="ECO:0007669"/>
    <property type="project" value="InterPro"/>
</dbReference>
<dbReference type="SUPFAM" id="SSF52540">
    <property type="entry name" value="P-loop containing nucleoside triphosphate hydrolases"/>
    <property type="match status" value="1"/>
</dbReference>
<evidence type="ECO:0000313" key="3">
    <source>
        <dbReference type="EMBL" id="OEV18789.1"/>
    </source>
</evidence>
<comment type="caution">
    <text evidence="3">The sequence shown here is derived from an EMBL/GenBank/DDBJ whole genome shotgun (WGS) entry which is preliminary data.</text>
</comment>
<protein>
    <recommendedName>
        <fullName evidence="2">ABC transporter domain-containing protein</fullName>
    </recommendedName>
</protein>
<keyword evidence="4" id="KW-1185">Reference proteome</keyword>
<evidence type="ECO:0000259" key="2">
    <source>
        <dbReference type="Pfam" id="PF00005"/>
    </source>
</evidence>
<dbReference type="PATRIC" id="fig|518642.7.peg.5631"/>
<reference evidence="3 4" key="1">
    <citation type="journal article" date="2016" name="Front. Microbiol.">
        <title>Comparative Genomics Analysis of Streptomyces Species Reveals Their Adaptation to the Marine Environment and Their Diversity at the Genomic Level.</title>
        <authorList>
            <person name="Tian X."/>
            <person name="Zhang Z."/>
            <person name="Yang T."/>
            <person name="Chen M."/>
            <person name="Li J."/>
            <person name="Chen F."/>
            <person name="Yang J."/>
            <person name="Li W."/>
            <person name="Zhang B."/>
            <person name="Zhang Z."/>
            <person name="Wu J."/>
            <person name="Zhang C."/>
            <person name="Long L."/>
            <person name="Xiao J."/>
        </authorList>
    </citation>
    <scope>NUCLEOTIDE SEQUENCE [LARGE SCALE GENOMIC DNA]</scope>
    <source>
        <strain evidence="3 4">SCSIO M10372</strain>
    </source>
</reference>
<dbReference type="GO" id="GO:0005524">
    <property type="term" value="F:ATP binding"/>
    <property type="evidence" value="ECO:0007669"/>
    <property type="project" value="InterPro"/>
</dbReference>
<dbReference type="AlphaFoldDB" id="A0A1E7LRF6"/>
<dbReference type="Gene3D" id="3.40.50.300">
    <property type="entry name" value="P-loop containing nucleotide triphosphate hydrolases"/>
    <property type="match status" value="1"/>
</dbReference>
<accession>A0A1E7LRF6</accession>
<dbReference type="Proteomes" id="UP000175971">
    <property type="component" value="Unassembled WGS sequence"/>
</dbReference>
<evidence type="ECO:0000313" key="4">
    <source>
        <dbReference type="Proteomes" id="UP000175971"/>
    </source>
</evidence>
<dbReference type="EMBL" id="LJGZ01000089">
    <property type="protein sequence ID" value="OEV18789.1"/>
    <property type="molecule type" value="Genomic_DNA"/>
</dbReference>
<dbReference type="InterPro" id="IPR039421">
    <property type="entry name" value="Type_1_exporter"/>
</dbReference>
<dbReference type="RefSeq" id="WP_070202154.1">
    <property type="nucleotide sequence ID" value="NZ_LJGZ01000089.1"/>
</dbReference>
<gene>
    <name evidence="3" type="ORF">AN221_20405</name>
</gene>
<feature type="domain" description="ABC transporter" evidence="2">
    <location>
        <begin position="57"/>
        <end position="107"/>
    </location>
</feature>